<evidence type="ECO:0000313" key="3">
    <source>
        <dbReference type="EMBL" id="CAD7234218.1"/>
    </source>
</evidence>
<dbReference type="Gene3D" id="2.60.120.290">
    <property type="entry name" value="Spermadhesin, CUB domain"/>
    <property type="match status" value="1"/>
</dbReference>
<protein>
    <submittedName>
        <fullName evidence="3">Uncharacterized protein</fullName>
    </submittedName>
</protein>
<dbReference type="EMBL" id="OB668073">
    <property type="protein sequence ID" value="CAD7234218.1"/>
    <property type="molecule type" value="Genomic_DNA"/>
</dbReference>
<dbReference type="SMART" id="SM00042">
    <property type="entry name" value="CUB"/>
    <property type="match status" value="1"/>
</dbReference>
<dbReference type="Pfam" id="PF00431">
    <property type="entry name" value="CUB"/>
    <property type="match status" value="1"/>
</dbReference>
<dbReference type="PROSITE" id="PS01180">
    <property type="entry name" value="CUB"/>
    <property type="match status" value="1"/>
</dbReference>
<evidence type="ECO:0000256" key="2">
    <source>
        <dbReference type="PROSITE-ProRule" id="PRU00059"/>
    </source>
</evidence>
<dbReference type="GO" id="GO:0005886">
    <property type="term" value="C:plasma membrane"/>
    <property type="evidence" value="ECO:0007669"/>
    <property type="project" value="TreeGrafter"/>
</dbReference>
<organism evidence="3">
    <name type="scientific">Cyprideis torosa</name>
    <dbReference type="NCBI Taxonomy" id="163714"/>
    <lineage>
        <taxon>Eukaryota</taxon>
        <taxon>Metazoa</taxon>
        <taxon>Ecdysozoa</taxon>
        <taxon>Arthropoda</taxon>
        <taxon>Crustacea</taxon>
        <taxon>Oligostraca</taxon>
        <taxon>Ostracoda</taxon>
        <taxon>Podocopa</taxon>
        <taxon>Podocopida</taxon>
        <taxon>Cytherocopina</taxon>
        <taxon>Cytheroidea</taxon>
        <taxon>Cytherideidae</taxon>
        <taxon>Cyprideis</taxon>
    </lineage>
</organism>
<keyword evidence="1" id="KW-1015">Disulfide bond</keyword>
<name>A0A7R8WTF3_9CRUS</name>
<feature type="non-terminal residue" evidence="3">
    <location>
        <position position="1"/>
    </location>
</feature>
<feature type="non-terminal residue" evidence="3">
    <location>
        <position position="169"/>
    </location>
</feature>
<dbReference type="InterPro" id="IPR000859">
    <property type="entry name" value="CUB_dom"/>
</dbReference>
<reference evidence="3" key="1">
    <citation type="submission" date="2020-11" db="EMBL/GenBank/DDBJ databases">
        <authorList>
            <person name="Tran Van P."/>
        </authorList>
    </citation>
    <scope>NUCLEOTIDE SEQUENCE</scope>
</reference>
<dbReference type="PANTHER" id="PTHR47537">
    <property type="entry name" value="CUBILIN"/>
    <property type="match status" value="1"/>
</dbReference>
<dbReference type="InterPro" id="IPR053207">
    <property type="entry name" value="Non-NMDA_GluR_Accessory"/>
</dbReference>
<proteinExistence type="predicted"/>
<dbReference type="PANTHER" id="PTHR47537:SF2">
    <property type="entry name" value="CUBILIN"/>
    <property type="match status" value="1"/>
</dbReference>
<gene>
    <name evidence="3" type="ORF">CTOB1V02_LOCUS12035</name>
</gene>
<dbReference type="SUPFAM" id="SSF49854">
    <property type="entry name" value="Spermadhesin, CUB domain"/>
    <property type="match status" value="1"/>
</dbReference>
<dbReference type="InterPro" id="IPR035914">
    <property type="entry name" value="Sperma_CUB_dom_sf"/>
</dbReference>
<sequence length="169" mass="18936">FSPPDPYLGDGVKTPGTACNYRFEYPVTVKPFGRLNSLAFPSILPHGTTCIYTFKSTERNRIAITFHLISLDKIISSCLTSQDDVIVYDGPDAMSPVLAQFCHQRRRQQVISSGHELQVVLSSRSPQGRQGIGFNASYQFIPTDLASTVQSLILWKERDKRGVFHMRSP</sequence>
<evidence type="ECO:0000256" key="1">
    <source>
        <dbReference type="ARBA" id="ARBA00023157"/>
    </source>
</evidence>
<dbReference type="CDD" id="cd00041">
    <property type="entry name" value="CUB"/>
    <property type="match status" value="1"/>
</dbReference>
<accession>A0A7R8WTF3</accession>
<comment type="caution">
    <text evidence="2">Lacks conserved residue(s) required for the propagation of feature annotation.</text>
</comment>
<dbReference type="AlphaFoldDB" id="A0A7R8WTF3"/>
<dbReference type="OrthoDB" id="6369184at2759"/>